<dbReference type="PANTHER" id="PTHR39321:SF3">
    <property type="entry name" value="PHOSPHOPANTETHEINE ADENYLYLTRANSFERASE"/>
    <property type="match status" value="1"/>
</dbReference>
<keyword evidence="6 11" id="KW-0548">Nucleotidyltransferase</keyword>
<evidence type="ECO:0000256" key="1">
    <source>
        <dbReference type="ARBA" id="ARBA00002324"/>
    </source>
</evidence>
<evidence type="ECO:0000256" key="7">
    <source>
        <dbReference type="ARBA" id="ARBA00022741"/>
    </source>
</evidence>
<dbReference type="HAMAP" id="MF_00244">
    <property type="entry name" value="NaMN_adenylyltr"/>
    <property type="match status" value="1"/>
</dbReference>
<dbReference type="InterPro" id="IPR005248">
    <property type="entry name" value="NadD/NMNAT"/>
</dbReference>
<dbReference type="InterPro" id="IPR014729">
    <property type="entry name" value="Rossmann-like_a/b/a_fold"/>
</dbReference>
<name>A0A918XVR7_9PROT</name>
<evidence type="ECO:0000256" key="10">
    <source>
        <dbReference type="ARBA" id="ARBA00048721"/>
    </source>
</evidence>
<dbReference type="NCBIfam" id="NF000843">
    <property type="entry name" value="PRK00071.2-2"/>
    <property type="match status" value="1"/>
</dbReference>
<keyword evidence="14" id="KW-1185">Reference proteome</keyword>
<dbReference type="Pfam" id="PF01467">
    <property type="entry name" value="CTP_transf_like"/>
    <property type="match status" value="1"/>
</dbReference>
<keyword evidence="9 11" id="KW-0520">NAD</keyword>
<comment type="caution">
    <text evidence="13">The sequence shown here is derived from an EMBL/GenBank/DDBJ whole genome shotgun (WGS) entry which is preliminary data.</text>
</comment>
<evidence type="ECO:0000256" key="11">
    <source>
        <dbReference type="HAMAP-Rule" id="MF_00244"/>
    </source>
</evidence>
<evidence type="ECO:0000313" key="13">
    <source>
        <dbReference type="EMBL" id="GHD59385.1"/>
    </source>
</evidence>
<dbReference type="NCBIfam" id="NF000845">
    <property type="entry name" value="PRK00071.2-4"/>
    <property type="match status" value="1"/>
</dbReference>
<dbReference type="NCBIfam" id="TIGR00482">
    <property type="entry name" value="nicotinate (nicotinamide) nucleotide adenylyltransferase"/>
    <property type="match status" value="1"/>
</dbReference>
<comment type="function">
    <text evidence="1 11">Catalyzes the reversible adenylation of nicotinate mononucleotide (NaMN) to nicotinic acid adenine dinucleotide (NaAD).</text>
</comment>
<evidence type="ECO:0000259" key="12">
    <source>
        <dbReference type="Pfam" id="PF01467"/>
    </source>
</evidence>
<gene>
    <name evidence="11 13" type="primary">nadD</name>
    <name evidence="13" type="ORF">GCM10017083_43490</name>
</gene>
<protein>
    <recommendedName>
        <fullName evidence="11">Probable nicotinate-nucleotide adenylyltransferase</fullName>
        <ecNumber evidence="11">2.7.7.18</ecNumber>
    </recommendedName>
    <alternativeName>
        <fullName evidence="11">Deamido-NAD(+) diphosphorylase</fullName>
    </alternativeName>
    <alternativeName>
        <fullName evidence="11">Deamido-NAD(+) pyrophosphorylase</fullName>
    </alternativeName>
    <alternativeName>
        <fullName evidence="11">Nicotinate mononucleotide adenylyltransferase</fullName>
        <shortName evidence="11">NaMN adenylyltransferase</shortName>
    </alternativeName>
</protein>
<dbReference type="Proteomes" id="UP000630353">
    <property type="component" value="Unassembled WGS sequence"/>
</dbReference>
<dbReference type="GO" id="GO:0005524">
    <property type="term" value="F:ATP binding"/>
    <property type="evidence" value="ECO:0007669"/>
    <property type="project" value="UniProtKB-KW"/>
</dbReference>
<accession>A0A918XVR7</accession>
<evidence type="ECO:0000313" key="14">
    <source>
        <dbReference type="Proteomes" id="UP000630353"/>
    </source>
</evidence>
<evidence type="ECO:0000256" key="9">
    <source>
        <dbReference type="ARBA" id="ARBA00023027"/>
    </source>
</evidence>
<sequence length="218" mass="24526">MARVRPHSLRVPASGVAAVPANGADRRRIAVGLMGGSFNPAHEGHRHVAELAFRRLGLDEVWWLVSPQNPLKPAAGMAAFEDRLESARRAARHPRIRARDIEARLGTRFTADTLVALRRRCPTMRFVWIMGADNLAGFHRWDRWSLIFHACAVAVFDRPSYSLGALASRAAHRFARFRVPSRASRTLARRRPPAWVFLHTRRHPASATRIREAARNGS</sequence>
<evidence type="ECO:0000256" key="3">
    <source>
        <dbReference type="ARBA" id="ARBA00009014"/>
    </source>
</evidence>
<dbReference type="Gene3D" id="3.40.50.620">
    <property type="entry name" value="HUPs"/>
    <property type="match status" value="1"/>
</dbReference>
<keyword evidence="5 11" id="KW-0808">Transferase</keyword>
<evidence type="ECO:0000256" key="4">
    <source>
        <dbReference type="ARBA" id="ARBA00022642"/>
    </source>
</evidence>
<dbReference type="CDD" id="cd02165">
    <property type="entry name" value="NMNAT"/>
    <property type="match status" value="1"/>
</dbReference>
<keyword evidence="4 11" id="KW-0662">Pyridine nucleotide biosynthesis</keyword>
<keyword evidence="7 11" id="KW-0547">Nucleotide-binding</keyword>
<dbReference type="PANTHER" id="PTHR39321">
    <property type="entry name" value="NICOTINATE-NUCLEOTIDE ADENYLYLTRANSFERASE-RELATED"/>
    <property type="match status" value="1"/>
</dbReference>
<evidence type="ECO:0000256" key="6">
    <source>
        <dbReference type="ARBA" id="ARBA00022695"/>
    </source>
</evidence>
<evidence type="ECO:0000256" key="5">
    <source>
        <dbReference type="ARBA" id="ARBA00022679"/>
    </source>
</evidence>
<dbReference type="EMBL" id="BMZS01000011">
    <property type="protein sequence ID" value="GHD59385.1"/>
    <property type="molecule type" value="Genomic_DNA"/>
</dbReference>
<comment type="pathway">
    <text evidence="2 11">Cofactor biosynthesis; NAD(+) biosynthesis; deamido-NAD(+) from nicotinate D-ribonucleotide: step 1/1.</text>
</comment>
<dbReference type="EC" id="2.7.7.18" evidence="11"/>
<keyword evidence="8 11" id="KW-0067">ATP-binding</keyword>
<evidence type="ECO:0000256" key="8">
    <source>
        <dbReference type="ARBA" id="ARBA00022840"/>
    </source>
</evidence>
<feature type="domain" description="Cytidyltransferase-like" evidence="12">
    <location>
        <begin position="33"/>
        <end position="212"/>
    </location>
</feature>
<reference evidence="13" key="1">
    <citation type="journal article" date="2014" name="Int. J. Syst. Evol. Microbiol.">
        <title>Complete genome sequence of Corynebacterium casei LMG S-19264T (=DSM 44701T), isolated from a smear-ripened cheese.</title>
        <authorList>
            <consortium name="US DOE Joint Genome Institute (JGI-PGF)"/>
            <person name="Walter F."/>
            <person name="Albersmeier A."/>
            <person name="Kalinowski J."/>
            <person name="Ruckert C."/>
        </authorList>
    </citation>
    <scope>NUCLEOTIDE SEQUENCE</scope>
    <source>
        <strain evidence="13">KCTC 42651</strain>
    </source>
</reference>
<comment type="similarity">
    <text evidence="3 11">Belongs to the NadD family.</text>
</comment>
<dbReference type="SUPFAM" id="SSF52374">
    <property type="entry name" value="Nucleotidylyl transferase"/>
    <property type="match status" value="1"/>
</dbReference>
<dbReference type="InterPro" id="IPR004821">
    <property type="entry name" value="Cyt_trans-like"/>
</dbReference>
<evidence type="ECO:0000256" key="2">
    <source>
        <dbReference type="ARBA" id="ARBA00005019"/>
    </source>
</evidence>
<comment type="catalytic activity">
    <reaction evidence="10 11">
        <text>nicotinate beta-D-ribonucleotide + ATP + H(+) = deamido-NAD(+) + diphosphate</text>
        <dbReference type="Rhea" id="RHEA:22860"/>
        <dbReference type="ChEBI" id="CHEBI:15378"/>
        <dbReference type="ChEBI" id="CHEBI:30616"/>
        <dbReference type="ChEBI" id="CHEBI:33019"/>
        <dbReference type="ChEBI" id="CHEBI:57502"/>
        <dbReference type="ChEBI" id="CHEBI:58437"/>
        <dbReference type="EC" id="2.7.7.18"/>
    </reaction>
</comment>
<dbReference type="AlphaFoldDB" id="A0A918XVR7"/>
<dbReference type="GO" id="GO:0004515">
    <property type="term" value="F:nicotinate-nucleotide adenylyltransferase activity"/>
    <property type="evidence" value="ECO:0007669"/>
    <property type="project" value="UniProtKB-UniRule"/>
</dbReference>
<proteinExistence type="inferred from homology"/>
<organism evidence="13 14">
    <name type="scientific">Thalassobaculum fulvum</name>
    <dbReference type="NCBI Taxonomy" id="1633335"/>
    <lineage>
        <taxon>Bacteria</taxon>
        <taxon>Pseudomonadati</taxon>
        <taxon>Pseudomonadota</taxon>
        <taxon>Alphaproteobacteria</taxon>
        <taxon>Rhodospirillales</taxon>
        <taxon>Thalassobaculaceae</taxon>
        <taxon>Thalassobaculum</taxon>
    </lineage>
</organism>
<reference evidence="13" key="2">
    <citation type="submission" date="2020-09" db="EMBL/GenBank/DDBJ databases">
        <authorList>
            <person name="Sun Q."/>
            <person name="Kim S."/>
        </authorList>
    </citation>
    <scope>NUCLEOTIDE SEQUENCE</scope>
    <source>
        <strain evidence="13">KCTC 42651</strain>
    </source>
</reference>
<dbReference type="GO" id="GO:0009435">
    <property type="term" value="P:NAD+ biosynthetic process"/>
    <property type="evidence" value="ECO:0007669"/>
    <property type="project" value="UniProtKB-UniRule"/>
</dbReference>